<dbReference type="InterPro" id="IPR043132">
    <property type="entry name" value="BCAT-like_C"/>
</dbReference>
<dbReference type="Proteomes" id="UP000265100">
    <property type="component" value="Chromosome 4"/>
</dbReference>
<dbReference type="PIRSF" id="PIRSF006468">
    <property type="entry name" value="BCAT1"/>
    <property type="match status" value="1"/>
</dbReference>
<comment type="subcellular location">
    <subcellularLocation>
        <location evidence="2">Mitochondrion</location>
    </subcellularLocation>
</comment>
<evidence type="ECO:0000256" key="9">
    <source>
        <dbReference type="ARBA" id="ARBA00022946"/>
    </source>
</evidence>
<dbReference type="InterPro" id="IPR043131">
    <property type="entry name" value="BCAT-like_N"/>
</dbReference>
<dbReference type="FunFam" id="3.30.470.10:FF:000002">
    <property type="entry name" value="Branched-chain-amino-acid aminotransferase"/>
    <property type="match status" value="1"/>
</dbReference>
<dbReference type="Gene3D" id="3.30.470.10">
    <property type="match status" value="1"/>
</dbReference>
<dbReference type="SUPFAM" id="SSF56752">
    <property type="entry name" value="D-aminoacid aminotransferase-like PLP-dependent enzymes"/>
    <property type="match status" value="1"/>
</dbReference>
<evidence type="ECO:0000256" key="10">
    <source>
        <dbReference type="ARBA" id="ARBA00022990"/>
    </source>
</evidence>
<evidence type="ECO:0000256" key="2">
    <source>
        <dbReference type="ARBA" id="ARBA00004173"/>
    </source>
</evidence>
<keyword evidence="13" id="KW-0100">Branched-chain amino acid biosynthesis</keyword>
<keyword evidence="10" id="KW-0007">Acetylation</keyword>
<dbReference type="Gene3D" id="3.20.10.10">
    <property type="entry name" value="D-amino Acid Aminotransferase, subunit A, domain 2"/>
    <property type="match status" value="1"/>
</dbReference>
<dbReference type="CDD" id="cd01557">
    <property type="entry name" value="BCAT_beta_family"/>
    <property type="match status" value="1"/>
</dbReference>
<evidence type="ECO:0000256" key="14">
    <source>
        <dbReference type="ARBA" id="ARBA00040838"/>
    </source>
</evidence>
<dbReference type="PANTHER" id="PTHR11825">
    <property type="entry name" value="SUBGROUP IIII AMINOTRANSFERASE"/>
    <property type="match status" value="1"/>
</dbReference>
<comment type="cofactor">
    <cofactor evidence="1">
        <name>pyridoxal 5'-phosphate</name>
        <dbReference type="ChEBI" id="CHEBI:597326"/>
    </cofactor>
</comment>
<dbReference type="InterPro" id="IPR001544">
    <property type="entry name" value="Aminotrans_IV"/>
</dbReference>
<keyword evidence="7" id="KW-0808">Transferase</keyword>
<comment type="function">
    <text evidence="15">Catalyzes the first reaction in the catabolism of the essential branched chain amino acids leucine, isoleucine, and valine. May also function as a transporter of branched chain alpha-keto acids.</text>
</comment>
<evidence type="ECO:0000256" key="7">
    <source>
        <dbReference type="ARBA" id="ARBA00022679"/>
    </source>
</evidence>
<sequence length="425" mass="47610">MAALRTALHGRRLQTFPFSFGSQRFASSFKAASLTIERNTECKPKPEPSTLLFGKQFSDHMLTINWSEKGGWESPQIKPFQNLSLHPASSALHYSIELFEGMKAYRGVDNHIRLFRPMLNMERMHRSADRSSLPLFDKGELLECIKKLVEIDQEWVPYSQDASLYIRPTYIGTEPSLGVSRPGKAMIFVIIGPVGPYFSTGSFNPVSLLADPAFVRAWKGGVGAYKMGGNYGPTIAVQNEAVKRGCQQVLWLYGQDEEITEVGTMNLFIYWTNEKGGQILFVHIWLFFHPVIFLLFTQFKPALVNFSSVDAEKELVTPPLDGIILPGVTRQSLLDLGRSWGEFKVTERTMGMKELLGALDAGRVLEVFGAGTACVVCPVGSLLYKGKMYQIPTMQNGPDLAKRFYKELTDIQYGRTPSEWAPLVV</sequence>
<dbReference type="InterPro" id="IPR036038">
    <property type="entry name" value="Aminotransferase-like"/>
</dbReference>
<dbReference type="GeneTree" id="ENSGT00390000009532"/>
<dbReference type="Pfam" id="PF01063">
    <property type="entry name" value="Aminotran_4"/>
    <property type="match status" value="1"/>
</dbReference>
<evidence type="ECO:0000313" key="18">
    <source>
        <dbReference type="Proteomes" id="UP000265100"/>
    </source>
</evidence>
<dbReference type="EC" id="2.6.1.42" evidence="4"/>
<dbReference type="InterPro" id="IPR033939">
    <property type="entry name" value="BCAT_family"/>
</dbReference>
<dbReference type="InterPro" id="IPR005786">
    <property type="entry name" value="B_amino_transII"/>
</dbReference>
<dbReference type="GO" id="GO:0009098">
    <property type="term" value="P:L-leucine biosynthetic process"/>
    <property type="evidence" value="ECO:0007669"/>
    <property type="project" value="TreeGrafter"/>
</dbReference>
<dbReference type="PANTHER" id="PTHR11825:SF39">
    <property type="entry name" value="BRANCHED-CHAIN-AMINO-ACID AMINOTRANSFERASE, MITOCHONDRIAL"/>
    <property type="match status" value="1"/>
</dbReference>
<keyword evidence="18" id="KW-1185">Reference proteome</keyword>
<reference evidence="17" key="3">
    <citation type="submission" date="2025-08" db="UniProtKB">
        <authorList>
            <consortium name="Ensembl"/>
        </authorList>
    </citation>
    <scope>IDENTIFICATION</scope>
</reference>
<protein>
    <recommendedName>
        <fullName evidence="14">Branched-chain-amino-acid aminotransferase, mitochondrial</fullName>
        <ecNumber evidence="4">2.6.1.42</ecNumber>
    </recommendedName>
</protein>
<evidence type="ECO:0000256" key="16">
    <source>
        <dbReference type="PIRSR" id="PIRSR006468-1"/>
    </source>
</evidence>
<reference evidence="17 18" key="1">
    <citation type="submission" date="2018-05" db="EMBL/GenBank/DDBJ databases">
        <authorList>
            <person name="Datahose"/>
        </authorList>
    </citation>
    <scope>NUCLEOTIDE SEQUENCE</scope>
</reference>
<evidence type="ECO:0000256" key="12">
    <source>
        <dbReference type="ARBA" id="ARBA00023128"/>
    </source>
</evidence>
<accession>A0AAX7SHQ0</accession>
<keyword evidence="9" id="KW-0809">Transit peptide</keyword>
<keyword evidence="12" id="KW-0496">Mitochondrion</keyword>
<dbReference type="Ensembl" id="ENSACLT00000066057.1">
    <property type="protein sequence ID" value="ENSACLP00000043230.1"/>
    <property type="gene ID" value="ENSACLG00000022838.2"/>
</dbReference>
<organism evidence="17 18">
    <name type="scientific">Astatotilapia calliptera</name>
    <name type="common">Eastern happy</name>
    <name type="synonym">Chromis callipterus</name>
    <dbReference type="NCBI Taxonomy" id="8154"/>
    <lineage>
        <taxon>Eukaryota</taxon>
        <taxon>Metazoa</taxon>
        <taxon>Chordata</taxon>
        <taxon>Craniata</taxon>
        <taxon>Vertebrata</taxon>
        <taxon>Euteleostomi</taxon>
        <taxon>Actinopterygii</taxon>
        <taxon>Neopterygii</taxon>
        <taxon>Teleostei</taxon>
        <taxon>Neoteleostei</taxon>
        <taxon>Acanthomorphata</taxon>
        <taxon>Ovalentaria</taxon>
        <taxon>Cichlomorphae</taxon>
        <taxon>Cichliformes</taxon>
        <taxon>Cichlidae</taxon>
        <taxon>African cichlids</taxon>
        <taxon>Pseudocrenilabrinae</taxon>
        <taxon>Haplochromini</taxon>
        <taxon>Astatotilapia</taxon>
    </lineage>
</organism>
<evidence type="ECO:0000256" key="13">
    <source>
        <dbReference type="ARBA" id="ARBA00023304"/>
    </source>
</evidence>
<evidence type="ECO:0000256" key="3">
    <source>
        <dbReference type="ARBA" id="ARBA00009320"/>
    </source>
</evidence>
<keyword evidence="8" id="KW-0663">Pyridoxal phosphate</keyword>
<evidence type="ECO:0000313" key="17">
    <source>
        <dbReference type="Ensembl" id="ENSACLP00000043230.1"/>
    </source>
</evidence>
<evidence type="ECO:0000256" key="1">
    <source>
        <dbReference type="ARBA" id="ARBA00001933"/>
    </source>
</evidence>
<reference evidence="17" key="4">
    <citation type="submission" date="2025-09" db="UniProtKB">
        <authorList>
            <consortium name="Ensembl"/>
        </authorList>
    </citation>
    <scope>IDENTIFICATION</scope>
</reference>
<feature type="modified residue" description="N6-(pyridoxal phosphate)lysine" evidence="16">
    <location>
        <position position="226"/>
    </location>
</feature>
<dbReference type="GO" id="GO:0005739">
    <property type="term" value="C:mitochondrion"/>
    <property type="evidence" value="ECO:0007669"/>
    <property type="project" value="UniProtKB-SubCell"/>
</dbReference>
<dbReference type="GO" id="GO:0009099">
    <property type="term" value="P:L-valine biosynthetic process"/>
    <property type="evidence" value="ECO:0007669"/>
    <property type="project" value="TreeGrafter"/>
</dbReference>
<dbReference type="GO" id="GO:0006629">
    <property type="term" value="P:lipid metabolic process"/>
    <property type="evidence" value="ECO:0007669"/>
    <property type="project" value="UniProtKB-KW"/>
</dbReference>
<evidence type="ECO:0000256" key="8">
    <source>
        <dbReference type="ARBA" id="ARBA00022898"/>
    </source>
</evidence>
<evidence type="ECO:0000256" key="11">
    <source>
        <dbReference type="ARBA" id="ARBA00023098"/>
    </source>
</evidence>
<evidence type="ECO:0000256" key="4">
    <source>
        <dbReference type="ARBA" id="ARBA00013053"/>
    </source>
</evidence>
<proteinExistence type="inferred from homology"/>
<keyword evidence="6" id="KW-0028">Amino-acid biosynthesis</keyword>
<evidence type="ECO:0000256" key="6">
    <source>
        <dbReference type="ARBA" id="ARBA00022605"/>
    </source>
</evidence>
<evidence type="ECO:0000256" key="15">
    <source>
        <dbReference type="ARBA" id="ARBA00045431"/>
    </source>
</evidence>
<reference evidence="18" key="2">
    <citation type="submission" date="2023-03" db="EMBL/GenBank/DDBJ databases">
        <authorList>
            <consortium name="Wellcome Sanger Institute Data Sharing"/>
        </authorList>
    </citation>
    <scope>NUCLEOTIDE SEQUENCE [LARGE SCALE GENOMIC DNA]</scope>
</reference>
<name>A0AAX7SHQ0_ASTCA</name>
<keyword evidence="5" id="KW-0032">Aminotransferase</keyword>
<dbReference type="GO" id="GO:0004084">
    <property type="term" value="F:branched-chain-amino-acid transaminase activity"/>
    <property type="evidence" value="ECO:0007669"/>
    <property type="project" value="UniProtKB-EC"/>
</dbReference>
<dbReference type="AlphaFoldDB" id="A0AAX7SHQ0"/>
<evidence type="ECO:0000256" key="5">
    <source>
        <dbReference type="ARBA" id="ARBA00022576"/>
    </source>
</evidence>
<comment type="similarity">
    <text evidence="3">Belongs to the class-IV pyridoxal-phosphate-dependent aminotransferase family.</text>
</comment>
<keyword evidence="11" id="KW-0443">Lipid metabolism</keyword>